<gene>
    <name evidence="2" type="ORF">AVDCRST_MAG04-504</name>
</gene>
<feature type="compositionally biased region" description="Gly residues" evidence="1">
    <location>
        <begin position="123"/>
        <end position="132"/>
    </location>
</feature>
<feature type="region of interest" description="Disordered" evidence="1">
    <location>
        <begin position="58"/>
        <end position="132"/>
    </location>
</feature>
<feature type="compositionally biased region" description="Gly residues" evidence="1">
    <location>
        <begin position="99"/>
        <end position="111"/>
    </location>
</feature>
<protein>
    <submittedName>
        <fullName evidence="2">Uncharacterized protein</fullName>
    </submittedName>
</protein>
<accession>A0A6J4HBU1</accession>
<evidence type="ECO:0000256" key="1">
    <source>
        <dbReference type="SAM" id="MobiDB-lite"/>
    </source>
</evidence>
<feature type="non-terminal residue" evidence="2">
    <location>
        <position position="1"/>
    </location>
</feature>
<sequence length="132" mass="12940">ARLDCPRAAFHASRPAVAPRARPGARGVLLGRVPVRAVLVVGASALAGGPALARRLAGGGVAGPGRRRRGPARAVAVPPRLPSARPPAPRARPARLRGGACGRGARRGAGAGAADRGATGARLGLGAGRPGM</sequence>
<dbReference type="EMBL" id="CADCTL010000034">
    <property type="protein sequence ID" value="CAA9217998.1"/>
    <property type="molecule type" value="Genomic_DNA"/>
</dbReference>
<feature type="compositionally biased region" description="Low complexity" evidence="1">
    <location>
        <begin position="112"/>
        <end position="122"/>
    </location>
</feature>
<feature type="non-terminal residue" evidence="2">
    <location>
        <position position="132"/>
    </location>
</feature>
<reference evidence="2" key="1">
    <citation type="submission" date="2020-02" db="EMBL/GenBank/DDBJ databases">
        <authorList>
            <person name="Meier V. D."/>
        </authorList>
    </citation>
    <scope>NUCLEOTIDE SEQUENCE</scope>
    <source>
        <strain evidence="2">AVDCRST_MAG04</strain>
    </source>
</reference>
<name>A0A6J4HBU1_9PROT</name>
<proteinExistence type="predicted"/>
<feature type="compositionally biased region" description="Pro residues" evidence="1">
    <location>
        <begin position="79"/>
        <end position="90"/>
    </location>
</feature>
<organism evidence="2">
    <name type="scientific">uncultured Acetobacteraceae bacterium</name>
    <dbReference type="NCBI Taxonomy" id="169975"/>
    <lineage>
        <taxon>Bacteria</taxon>
        <taxon>Pseudomonadati</taxon>
        <taxon>Pseudomonadota</taxon>
        <taxon>Alphaproteobacteria</taxon>
        <taxon>Acetobacterales</taxon>
        <taxon>Acetobacteraceae</taxon>
        <taxon>environmental samples</taxon>
    </lineage>
</organism>
<dbReference type="AlphaFoldDB" id="A0A6J4HBU1"/>
<evidence type="ECO:0000313" key="2">
    <source>
        <dbReference type="EMBL" id="CAA9217998.1"/>
    </source>
</evidence>